<comment type="similarity">
    <text evidence="5">Belongs to the MIP/aquaporin (TC 1.A.8) family.</text>
</comment>
<reference evidence="8" key="1">
    <citation type="submission" date="2025-08" db="UniProtKB">
        <authorList>
            <consortium name="RefSeq"/>
        </authorList>
    </citation>
    <scope>IDENTIFICATION</scope>
</reference>
<feature type="transmembrane region" description="Helical" evidence="6">
    <location>
        <begin position="42"/>
        <end position="60"/>
    </location>
</feature>
<name>A0AB40BWB8_DIOCR</name>
<keyword evidence="3 6" id="KW-1133">Transmembrane helix</keyword>
<feature type="transmembrane region" description="Helical" evidence="6">
    <location>
        <begin position="166"/>
        <end position="190"/>
    </location>
</feature>
<evidence type="ECO:0000256" key="1">
    <source>
        <dbReference type="ARBA" id="ARBA00004141"/>
    </source>
</evidence>
<proteinExistence type="inferred from homology"/>
<keyword evidence="5" id="KW-0813">Transport</keyword>
<feature type="transmembrane region" description="Helical" evidence="6">
    <location>
        <begin position="6"/>
        <end position="30"/>
    </location>
</feature>
<evidence type="ECO:0000313" key="8">
    <source>
        <dbReference type="RefSeq" id="XP_039131740.1"/>
    </source>
</evidence>
<dbReference type="Proteomes" id="UP001515500">
    <property type="component" value="Chromosome 9"/>
</dbReference>
<evidence type="ECO:0000256" key="4">
    <source>
        <dbReference type="ARBA" id="ARBA00023136"/>
    </source>
</evidence>
<gene>
    <name evidence="8" type="primary">LOC120268377</name>
</gene>
<dbReference type="Pfam" id="PF00230">
    <property type="entry name" value="MIP"/>
    <property type="match status" value="1"/>
</dbReference>
<protein>
    <submittedName>
        <fullName evidence="8">Probable aquaporin SIP2-1</fullName>
    </submittedName>
</protein>
<dbReference type="AlphaFoldDB" id="A0AB40BWB8"/>
<dbReference type="InterPro" id="IPR044226">
    <property type="entry name" value="SIP2-1-like"/>
</dbReference>
<dbReference type="PANTHER" id="PTHR47720:SF1">
    <property type="entry name" value="AQUAPORIN SIP2-1-RELATED"/>
    <property type="match status" value="1"/>
</dbReference>
<dbReference type="SUPFAM" id="SSF81338">
    <property type="entry name" value="Aquaporin-like"/>
    <property type="match status" value="1"/>
</dbReference>
<feature type="transmembrane region" description="Helical" evidence="6">
    <location>
        <begin position="72"/>
        <end position="91"/>
    </location>
</feature>
<keyword evidence="4 6" id="KW-0472">Membrane</keyword>
<dbReference type="RefSeq" id="XP_039131740.1">
    <property type="nucleotide sequence ID" value="XM_039275806.1"/>
</dbReference>
<evidence type="ECO:0000313" key="7">
    <source>
        <dbReference type="Proteomes" id="UP001515500"/>
    </source>
</evidence>
<evidence type="ECO:0000256" key="2">
    <source>
        <dbReference type="ARBA" id="ARBA00022692"/>
    </source>
</evidence>
<dbReference type="GO" id="GO:0016020">
    <property type="term" value="C:membrane"/>
    <property type="evidence" value="ECO:0007669"/>
    <property type="project" value="UniProtKB-SubCell"/>
</dbReference>
<dbReference type="PRINTS" id="PR00783">
    <property type="entry name" value="MINTRINSICP"/>
</dbReference>
<evidence type="ECO:0000256" key="5">
    <source>
        <dbReference type="RuleBase" id="RU000477"/>
    </source>
</evidence>
<dbReference type="InterPro" id="IPR023271">
    <property type="entry name" value="Aquaporin-like"/>
</dbReference>
<sequence>MAPMELQLVLSDLLISLLWVWSGSILRYFAYTFLGLGMHTGIGLLKLILAVLYVSFFSWLGKATNGGAYNPLMVLCHAISGSFAGFLFVIFGRIPAQVVGSTIGVGLTKITFPEAYYGPRLNVDIHQGALMEGFLTLLIVILSLGIKKINPENLVLRTWISSLSKVILHFLGSDITGGIMNPATAFGWAYVQGDHMTKEHLLVYWLAPVEGALLGVWVCSLFVDLKKHKEHHQTGYKFKSE</sequence>
<organism evidence="7 8">
    <name type="scientific">Dioscorea cayennensis subsp. rotundata</name>
    <name type="common">White Guinea yam</name>
    <name type="synonym">Dioscorea rotundata</name>
    <dbReference type="NCBI Taxonomy" id="55577"/>
    <lineage>
        <taxon>Eukaryota</taxon>
        <taxon>Viridiplantae</taxon>
        <taxon>Streptophyta</taxon>
        <taxon>Embryophyta</taxon>
        <taxon>Tracheophyta</taxon>
        <taxon>Spermatophyta</taxon>
        <taxon>Magnoliopsida</taxon>
        <taxon>Liliopsida</taxon>
        <taxon>Dioscoreales</taxon>
        <taxon>Dioscoreaceae</taxon>
        <taxon>Dioscorea</taxon>
    </lineage>
</organism>
<dbReference type="InterPro" id="IPR000425">
    <property type="entry name" value="MIP"/>
</dbReference>
<feature type="transmembrane region" description="Helical" evidence="6">
    <location>
        <begin position="202"/>
        <end position="223"/>
    </location>
</feature>
<dbReference type="GO" id="GO:0015267">
    <property type="term" value="F:channel activity"/>
    <property type="evidence" value="ECO:0007669"/>
    <property type="project" value="InterPro"/>
</dbReference>
<dbReference type="Gene3D" id="1.20.1080.10">
    <property type="entry name" value="Glycerol uptake facilitator protein"/>
    <property type="match status" value="1"/>
</dbReference>
<keyword evidence="7" id="KW-1185">Reference proteome</keyword>
<keyword evidence="2 5" id="KW-0812">Transmembrane</keyword>
<feature type="transmembrane region" description="Helical" evidence="6">
    <location>
        <begin position="129"/>
        <end position="146"/>
    </location>
</feature>
<dbReference type="GeneID" id="120268377"/>
<dbReference type="PANTHER" id="PTHR47720">
    <property type="entry name" value="AQUAPORIN SIP2-1-RELATED"/>
    <property type="match status" value="1"/>
</dbReference>
<evidence type="ECO:0000256" key="6">
    <source>
        <dbReference type="SAM" id="Phobius"/>
    </source>
</evidence>
<evidence type="ECO:0000256" key="3">
    <source>
        <dbReference type="ARBA" id="ARBA00022989"/>
    </source>
</evidence>
<comment type="subcellular location">
    <subcellularLocation>
        <location evidence="1">Membrane</location>
        <topology evidence="1">Multi-pass membrane protein</topology>
    </subcellularLocation>
</comment>
<accession>A0AB40BWB8</accession>